<reference evidence="1 2" key="1">
    <citation type="journal article" date="2018" name="Sci. Rep.">
        <title>Genomic signatures of local adaptation to the degree of environmental predictability in rotifers.</title>
        <authorList>
            <person name="Franch-Gras L."/>
            <person name="Hahn C."/>
            <person name="Garcia-Roger E.M."/>
            <person name="Carmona M.J."/>
            <person name="Serra M."/>
            <person name="Gomez A."/>
        </authorList>
    </citation>
    <scope>NUCLEOTIDE SEQUENCE [LARGE SCALE GENOMIC DNA]</scope>
    <source>
        <strain evidence="1">HYR1</strain>
    </source>
</reference>
<evidence type="ECO:0000313" key="1">
    <source>
        <dbReference type="EMBL" id="RNA06924.1"/>
    </source>
</evidence>
<dbReference type="AlphaFoldDB" id="A0A3M7Q6U1"/>
<dbReference type="Proteomes" id="UP000276133">
    <property type="component" value="Unassembled WGS sequence"/>
</dbReference>
<keyword evidence="2" id="KW-1185">Reference proteome</keyword>
<protein>
    <submittedName>
        <fullName evidence="1">Uncharacterized protein</fullName>
    </submittedName>
</protein>
<sequence length="335" mass="39440">MSIKLCNKFKKCQIDIGWSVKISLINEKRLFKKHYFSSIISSASQLSSSCKQCIKHFIREHHVTEKKYGTNIEDKSESMLKAARKTEKNLALGKRNYTKRFYNELRSSEIVELNEENKELYDHLKHATNTSPSVKSKIRSNKKRLKHLIRKAQLMSELKNTIKLDRMKHFDRNKFWSIISHFKNKKAKVNKIQSKDLTADKFKSFYAELLSHTDKPNTQEQENIKKEVNEYFNSIQNRKVDFIVTGDDVEKSIIEESQVGQTNCVMNFTYMKNFLIFIKWTIFLIQNLFNYLINEEKFLSVSLARFGLRMFTPMLKVLSTEVIQFSHGLSIADFS</sequence>
<evidence type="ECO:0000313" key="2">
    <source>
        <dbReference type="Proteomes" id="UP000276133"/>
    </source>
</evidence>
<name>A0A3M7Q6U1_BRAPC</name>
<gene>
    <name evidence="1" type="ORF">BpHYR1_044977</name>
</gene>
<accession>A0A3M7Q6U1</accession>
<dbReference type="EMBL" id="REGN01007223">
    <property type="protein sequence ID" value="RNA06924.1"/>
    <property type="molecule type" value="Genomic_DNA"/>
</dbReference>
<proteinExistence type="predicted"/>
<comment type="caution">
    <text evidence="1">The sequence shown here is derived from an EMBL/GenBank/DDBJ whole genome shotgun (WGS) entry which is preliminary data.</text>
</comment>
<organism evidence="1 2">
    <name type="scientific">Brachionus plicatilis</name>
    <name type="common">Marine rotifer</name>
    <name type="synonym">Brachionus muelleri</name>
    <dbReference type="NCBI Taxonomy" id="10195"/>
    <lineage>
        <taxon>Eukaryota</taxon>
        <taxon>Metazoa</taxon>
        <taxon>Spiralia</taxon>
        <taxon>Gnathifera</taxon>
        <taxon>Rotifera</taxon>
        <taxon>Eurotatoria</taxon>
        <taxon>Monogononta</taxon>
        <taxon>Pseudotrocha</taxon>
        <taxon>Ploima</taxon>
        <taxon>Brachionidae</taxon>
        <taxon>Brachionus</taxon>
    </lineage>
</organism>